<proteinExistence type="inferred from homology"/>
<comment type="subunit">
    <text evidence="8">Interacts with FtsZ via their C-terminal domains.</text>
</comment>
<accession>A0ABY7HQK5</accession>
<keyword evidence="13" id="KW-1185">Reference proteome</keyword>
<dbReference type="NCBIfam" id="TIGR02205">
    <property type="entry name" value="septum_zipA"/>
    <property type="match status" value="1"/>
</dbReference>
<dbReference type="EMBL" id="CP114058">
    <property type="protein sequence ID" value="WAT01450.1"/>
    <property type="molecule type" value="Genomic_DNA"/>
</dbReference>
<dbReference type="InterPro" id="IPR036765">
    <property type="entry name" value="ZipA_FtsZ-bd_C_sf"/>
</dbReference>
<evidence type="ECO:0000256" key="2">
    <source>
        <dbReference type="ARBA" id="ARBA00022519"/>
    </source>
</evidence>
<keyword evidence="7 8" id="KW-0131">Cell cycle</keyword>
<dbReference type="Pfam" id="PF04354">
    <property type="entry name" value="ZipA_C"/>
    <property type="match status" value="1"/>
</dbReference>
<evidence type="ECO:0000256" key="6">
    <source>
        <dbReference type="ARBA" id="ARBA00023136"/>
    </source>
</evidence>
<keyword evidence="1 8" id="KW-1003">Cell membrane</keyword>
<sequence>MMQDLRLILIVVGAIAIIALLLHGLWTSRKERSSLFRDRPAKRVKKEREQSPNEDFVDGVGEVRVRSAHPHDEPTMGSYDEAEKFAPMHADPKRALQAPAQPQPAQHQPAQPQPAQHQPGQPSPVQAQPDAQRPAQQAPQQRPAPSQAPVQPPQPAAHYDDPLLSGYSAADTAYAPAEPVAQPAREHTAPVPPAEIHADAAPAARAEPQPFALAEPEEQDEPVREKLKETVLVLHVAAHHGGVIGGEVLLQSVLQAGFQFGAMNIFHRHVSPSGSGPVLFSLANMVKPGSFDPENMSDFSTPGITLFMMVPCFGDAHQNFKLLLQSAQRIADDVGAVVWDDERRMITPQKLETYKARIREVLENTA</sequence>
<evidence type="ECO:0000256" key="10">
    <source>
        <dbReference type="SAM" id="MobiDB-lite"/>
    </source>
</evidence>
<feature type="compositionally biased region" description="Basic and acidic residues" evidence="10">
    <location>
        <begin position="39"/>
        <end position="51"/>
    </location>
</feature>
<dbReference type="Gene3D" id="3.30.1400.10">
    <property type="entry name" value="ZipA, C-terminal FtsZ-binding domain"/>
    <property type="match status" value="1"/>
</dbReference>
<comment type="function">
    <text evidence="8 9">Essential cell division protein that stabilizes the FtsZ protofilaments by cross-linking them and that serves as a cytoplasmic membrane anchor for the Z ring. Also required for the recruitment to the septal ring of downstream cell division proteins.</text>
</comment>
<evidence type="ECO:0000256" key="9">
    <source>
        <dbReference type="RuleBase" id="RU003612"/>
    </source>
</evidence>
<keyword evidence="6 8" id="KW-0472">Membrane</keyword>
<dbReference type="SMART" id="SM00771">
    <property type="entry name" value="ZipA_C"/>
    <property type="match status" value="1"/>
</dbReference>
<evidence type="ECO:0000256" key="1">
    <source>
        <dbReference type="ARBA" id="ARBA00022475"/>
    </source>
</evidence>
<dbReference type="GO" id="GO:0051301">
    <property type="term" value="P:cell division"/>
    <property type="evidence" value="ECO:0007669"/>
    <property type="project" value="UniProtKB-KW"/>
</dbReference>
<protein>
    <recommendedName>
        <fullName evidence="8 9">Cell division protein ZipA</fullName>
    </recommendedName>
</protein>
<evidence type="ECO:0000256" key="7">
    <source>
        <dbReference type="ARBA" id="ARBA00023306"/>
    </source>
</evidence>
<comment type="similarity">
    <text evidence="8 9">Belongs to the ZipA family.</text>
</comment>
<dbReference type="HAMAP" id="MF_00509">
    <property type="entry name" value="ZipA"/>
    <property type="match status" value="1"/>
</dbReference>
<dbReference type="InterPro" id="IPR011919">
    <property type="entry name" value="Cell_div_ZipA"/>
</dbReference>
<dbReference type="CDD" id="cd00231">
    <property type="entry name" value="ZipA"/>
    <property type="match status" value="1"/>
</dbReference>
<feature type="transmembrane region" description="Helical" evidence="8">
    <location>
        <begin position="7"/>
        <end position="26"/>
    </location>
</feature>
<feature type="domain" description="ZipA C-terminal FtsZ-binding" evidence="11">
    <location>
        <begin position="228"/>
        <end position="358"/>
    </location>
</feature>
<feature type="region of interest" description="Disordered" evidence="10">
    <location>
        <begin position="94"/>
        <end position="164"/>
    </location>
</feature>
<dbReference type="PANTHER" id="PTHR38685:SF1">
    <property type="entry name" value="CELL DIVISION PROTEIN ZIPA"/>
    <property type="match status" value="1"/>
</dbReference>
<dbReference type="Proteomes" id="UP001164712">
    <property type="component" value="Chromosome"/>
</dbReference>
<organism evidence="12 13">
    <name type="scientific">Rouxiella chamberiensis</name>
    <dbReference type="NCBI Taxonomy" id="1513468"/>
    <lineage>
        <taxon>Bacteria</taxon>
        <taxon>Pseudomonadati</taxon>
        <taxon>Pseudomonadota</taxon>
        <taxon>Gammaproteobacteria</taxon>
        <taxon>Enterobacterales</taxon>
        <taxon>Yersiniaceae</taxon>
        <taxon>Rouxiella</taxon>
    </lineage>
</organism>
<keyword evidence="4 8" id="KW-0812">Transmembrane</keyword>
<keyword evidence="3 8" id="KW-0132">Cell division</keyword>
<dbReference type="PANTHER" id="PTHR38685">
    <property type="entry name" value="CELL DIVISION PROTEIN ZIPA"/>
    <property type="match status" value="1"/>
</dbReference>
<evidence type="ECO:0000256" key="4">
    <source>
        <dbReference type="ARBA" id="ARBA00022692"/>
    </source>
</evidence>
<name>A0ABY7HQK5_9GAMM</name>
<evidence type="ECO:0000256" key="5">
    <source>
        <dbReference type="ARBA" id="ARBA00022989"/>
    </source>
</evidence>
<reference evidence="12" key="1">
    <citation type="submission" date="2022-12" db="EMBL/GenBank/DDBJ databases">
        <title>Complete genome sequence of an Australian strain of Rouxiella badensis DAR84756 and resolution of the R. badensis DSM100043 and R. chamberiensis DSM28324 genomes.</title>
        <authorList>
            <person name="Paul S."/>
            <person name="Anderson P.J."/>
            <person name="Maynard G."/>
            <person name="Dyall-Smith M."/>
            <person name="Kudinha T."/>
        </authorList>
    </citation>
    <scope>NUCLEOTIDE SEQUENCE</scope>
    <source>
        <strain evidence="12">DSM 28324</strain>
    </source>
</reference>
<comment type="subcellular location">
    <subcellularLocation>
        <location evidence="8">Cell inner membrane</location>
        <topology evidence="8">Single-pass type I membrane protein</topology>
    </subcellularLocation>
    <text evidence="8">Localizes to the Z ring in an FtsZ-dependent manner.</text>
</comment>
<evidence type="ECO:0000313" key="12">
    <source>
        <dbReference type="EMBL" id="WAT01450.1"/>
    </source>
</evidence>
<dbReference type="SUPFAM" id="SSF64383">
    <property type="entry name" value="Cell-division protein ZipA, C-terminal domain"/>
    <property type="match status" value="1"/>
</dbReference>
<dbReference type="InterPro" id="IPR007449">
    <property type="entry name" value="ZipA_FtsZ-bd_C"/>
</dbReference>
<gene>
    <name evidence="8 12" type="primary">zipA</name>
    <name evidence="12" type="ORF">O1V66_01210</name>
</gene>
<dbReference type="RefSeq" id="WP_045047521.1">
    <property type="nucleotide sequence ID" value="NZ_CP114058.1"/>
</dbReference>
<evidence type="ECO:0000259" key="11">
    <source>
        <dbReference type="SMART" id="SM00771"/>
    </source>
</evidence>
<feature type="compositionally biased region" description="Low complexity" evidence="10">
    <location>
        <begin position="97"/>
        <end position="149"/>
    </location>
</feature>
<evidence type="ECO:0000313" key="13">
    <source>
        <dbReference type="Proteomes" id="UP001164712"/>
    </source>
</evidence>
<keyword evidence="5 8" id="KW-1133">Transmembrane helix</keyword>
<evidence type="ECO:0000256" key="8">
    <source>
        <dbReference type="HAMAP-Rule" id="MF_00509"/>
    </source>
</evidence>
<feature type="compositionally biased region" description="Basic and acidic residues" evidence="10">
    <location>
        <begin position="61"/>
        <end position="74"/>
    </location>
</feature>
<feature type="region of interest" description="Disordered" evidence="10">
    <location>
        <begin position="39"/>
        <end position="79"/>
    </location>
</feature>
<keyword evidence="2 8" id="KW-0997">Cell inner membrane</keyword>
<evidence type="ECO:0000256" key="3">
    <source>
        <dbReference type="ARBA" id="ARBA00022618"/>
    </source>
</evidence>